<feature type="compositionally biased region" description="Polar residues" evidence="1">
    <location>
        <begin position="76"/>
        <end position="89"/>
    </location>
</feature>
<dbReference type="RefSeq" id="WP_157914208.1">
    <property type="nucleotide sequence ID" value="NZ_AP014809.1"/>
</dbReference>
<gene>
    <name evidence="2" type="ORF">MPPM_3895</name>
</gene>
<dbReference type="EMBL" id="AP014809">
    <property type="protein sequence ID" value="BAU92500.1"/>
    <property type="molecule type" value="Genomic_DNA"/>
</dbReference>
<accession>A0A160PKV1</accession>
<sequence>MDTHKDEATEARLAAIETVLGVMIERLRMRDAQAILNALHATAGDAQRDPEARDHYAQALERLESLLRNGWRHQPQRQSAEAMTGSTAS</sequence>
<evidence type="ECO:0000256" key="1">
    <source>
        <dbReference type="SAM" id="MobiDB-lite"/>
    </source>
</evidence>
<name>A0A160PKV1_9HYPH</name>
<evidence type="ECO:0000313" key="2">
    <source>
        <dbReference type="EMBL" id="BAU92500.1"/>
    </source>
</evidence>
<protein>
    <submittedName>
        <fullName evidence="2">Uncharacterized protein</fullName>
    </submittedName>
</protein>
<dbReference type="AlphaFoldDB" id="A0A160PKV1"/>
<evidence type="ECO:0000313" key="3">
    <source>
        <dbReference type="Proteomes" id="UP000218288"/>
    </source>
</evidence>
<reference evidence="2 3" key="1">
    <citation type="journal article" date="2016" name="Genome Announc.">
        <title>Complete Genome Sequence of Methylobacterium populi P-1M, Isolated from Pink-Pigmented Household Biofilm.</title>
        <authorList>
            <person name="Morohoshi T."/>
            <person name="Ikeda T."/>
        </authorList>
    </citation>
    <scope>NUCLEOTIDE SEQUENCE [LARGE SCALE GENOMIC DNA]</scope>
    <source>
        <strain evidence="2 3">P-1M</strain>
    </source>
</reference>
<organism evidence="2 3">
    <name type="scientific">Methylorubrum populi</name>
    <dbReference type="NCBI Taxonomy" id="223967"/>
    <lineage>
        <taxon>Bacteria</taxon>
        <taxon>Pseudomonadati</taxon>
        <taxon>Pseudomonadota</taxon>
        <taxon>Alphaproteobacteria</taxon>
        <taxon>Hyphomicrobiales</taxon>
        <taxon>Methylobacteriaceae</taxon>
        <taxon>Methylorubrum</taxon>
    </lineage>
</organism>
<dbReference type="Proteomes" id="UP000218288">
    <property type="component" value="Chromosome"/>
</dbReference>
<proteinExistence type="predicted"/>
<feature type="region of interest" description="Disordered" evidence="1">
    <location>
        <begin position="69"/>
        <end position="89"/>
    </location>
</feature>